<dbReference type="Pfam" id="PF00579">
    <property type="entry name" value="tRNA-synt_1b"/>
    <property type="match status" value="2"/>
</dbReference>
<dbReference type="InterPro" id="IPR002306">
    <property type="entry name" value="Trp-tRNA-ligase"/>
</dbReference>
<dbReference type="Gene3D" id="3.40.50.620">
    <property type="entry name" value="HUPs"/>
    <property type="match status" value="1"/>
</dbReference>
<evidence type="ECO:0000256" key="1">
    <source>
        <dbReference type="ARBA" id="ARBA00005594"/>
    </source>
</evidence>
<gene>
    <name evidence="11" type="ORF">RED13_001202</name>
</gene>
<comment type="similarity">
    <text evidence="1 9">Belongs to the class-I aminoacyl-tRNA synthetase family.</text>
</comment>
<dbReference type="RefSeq" id="WP_320330804.1">
    <property type="nucleotide sequence ID" value="NZ_JAVRDO010000003.1"/>
</dbReference>
<evidence type="ECO:0000256" key="10">
    <source>
        <dbReference type="SAM" id="MobiDB-lite"/>
    </source>
</evidence>
<dbReference type="InterPro" id="IPR050203">
    <property type="entry name" value="Trp-tRNA_synthetase"/>
</dbReference>
<evidence type="ECO:0000313" key="11">
    <source>
        <dbReference type="EMBL" id="MDX9686785.1"/>
    </source>
</evidence>
<evidence type="ECO:0000256" key="7">
    <source>
        <dbReference type="ARBA" id="ARBA00023146"/>
    </source>
</evidence>
<evidence type="ECO:0000256" key="8">
    <source>
        <dbReference type="NCBIfam" id="TIGR00233"/>
    </source>
</evidence>
<dbReference type="EC" id="6.1.1.2" evidence="2 8"/>
<dbReference type="EMBL" id="JAVRDO010000003">
    <property type="protein sequence ID" value="MDX9686785.1"/>
    <property type="molecule type" value="Genomic_DNA"/>
</dbReference>
<dbReference type="Gene3D" id="1.10.240.10">
    <property type="entry name" value="Tyrosyl-Transfer RNA Synthetase"/>
    <property type="match status" value="1"/>
</dbReference>
<dbReference type="InterPro" id="IPR014729">
    <property type="entry name" value="Rossmann-like_a/b/a_fold"/>
</dbReference>
<evidence type="ECO:0000256" key="6">
    <source>
        <dbReference type="ARBA" id="ARBA00022917"/>
    </source>
</evidence>
<dbReference type="PANTHER" id="PTHR43766">
    <property type="entry name" value="TRYPTOPHAN--TRNA LIGASE, MITOCHONDRIAL"/>
    <property type="match status" value="1"/>
</dbReference>
<dbReference type="InterPro" id="IPR001412">
    <property type="entry name" value="aa-tRNA-synth_I_CS"/>
</dbReference>
<evidence type="ECO:0000256" key="2">
    <source>
        <dbReference type="ARBA" id="ARBA00013161"/>
    </source>
</evidence>
<dbReference type="CDD" id="cd00806">
    <property type="entry name" value="TrpRS_core"/>
    <property type="match status" value="1"/>
</dbReference>
<feature type="region of interest" description="Disordered" evidence="10">
    <location>
        <begin position="283"/>
        <end position="308"/>
    </location>
</feature>
<dbReference type="Proteomes" id="UP001281217">
    <property type="component" value="Unassembled WGS sequence"/>
</dbReference>
<keyword evidence="3 9" id="KW-0436">Ligase</keyword>
<dbReference type="InterPro" id="IPR002305">
    <property type="entry name" value="aa-tRNA-synth_Ic"/>
</dbReference>
<comment type="caution">
    <text evidence="11">The sequence shown here is derived from an EMBL/GenBank/DDBJ whole genome shotgun (WGS) entry which is preliminary data.</text>
</comment>
<dbReference type="PROSITE" id="PS00178">
    <property type="entry name" value="AA_TRNA_LIGASE_I"/>
    <property type="match status" value="1"/>
</dbReference>
<dbReference type="PANTHER" id="PTHR43766:SF1">
    <property type="entry name" value="TRYPTOPHAN--TRNA LIGASE, MITOCHONDRIAL"/>
    <property type="match status" value="1"/>
</dbReference>
<dbReference type="SUPFAM" id="SSF52374">
    <property type="entry name" value="Nucleotidylyl transferase"/>
    <property type="match status" value="1"/>
</dbReference>
<dbReference type="NCBIfam" id="NF008922">
    <property type="entry name" value="PRK12283.1"/>
    <property type="match status" value="1"/>
</dbReference>
<keyword evidence="7 9" id="KW-0030">Aminoacyl-tRNA synthetase</keyword>
<evidence type="ECO:0000256" key="5">
    <source>
        <dbReference type="ARBA" id="ARBA00022840"/>
    </source>
</evidence>
<keyword evidence="5 9" id="KW-0067">ATP-binding</keyword>
<evidence type="ECO:0000256" key="4">
    <source>
        <dbReference type="ARBA" id="ARBA00022741"/>
    </source>
</evidence>
<name>A0ABU5BVH5_9GAMM</name>
<evidence type="ECO:0000313" key="12">
    <source>
        <dbReference type="Proteomes" id="UP001281217"/>
    </source>
</evidence>
<organism evidence="11 12">
    <name type="scientific">Halopseudomonas formosensis</name>
    <dbReference type="NCBI Taxonomy" id="1002526"/>
    <lineage>
        <taxon>Bacteria</taxon>
        <taxon>Pseudomonadati</taxon>
        <taxon>Pseudomonadota</taxon>
        <taxon>Gammaproteobacteria</taxon>
        <taxon>Pseudomonadales</taxon>
        <taxon>Pseudomonadaceae</taxon>
        <taxon>Halopseudomonas</taxon>
    </lineage>
</organism>
<proteinExistence type="inferred from homology"/>
<dbReference type="NCBIfam" id="TIGR00233">
    <property type="entry name" value="trpS"/>
    <property type="match status" value="1"/>
</dbReference>
<keyword evidence="6 9" id="KW-0648">Protein biosynthesis</keyword>
<evidence type="ECO:0000256" key="9">
    <source>
        <dbReference type="RuleBase" id="RU363036"/>
    </source>
</evidence>
<accession>A0ABU5BVH5</accession>
<reference evidence="12" key="1">
    <citation type="submission" date="2023-07" db="EMBL/GenBank/DDBJ databases">
        <authorList>
            <person name="de Witt J."/>
        </authorList>
    </citation>
    <scope>NUCLEOTIDE SEQUENCE [LARGE SCALE GENOMIC DNA]</scope>
    <source>
        <strain evidence="12">FZJ</strain>
    </source>
</reference>
<sequence>MSSVESRHRVVSGMRPTGRLHLGHYHGVLKNWVKLQHEYECFFFAADWHALTTLYENPQDIEQNVWDMMVDWLAAGVSGTSATLFIQSQVPEHAELSLLLGMSTPLSWLERVPTYKDQQEKLRELDLATYGFLGYPLLMSADILIYRAGLVPVGADQLSHVEITRELARRFNHLYGKEPGFEDKARAAIQKMGKKAAKLYSNLRAAYQEQGDAEALETARALLQEQQNITLGDKERLFGYLEGGGKVILPEPQALLTPASKMPGLDGQKMSKSYGNTITLRDTTDEVSEKVRRMPTDPARVRRTDPGDPDKCPVYQLHLVYTDQATHDWVNQGCRSAGIGCLDCKKPVIDAICAELGPIQQRAVEYEGNPDAVRLILNEGAERARDAARDTLNEVRQAMGLSYRRG</sequence>
<keyword evidence="4 9" id="KW-0547">Nucleotide-binding</keyword>
<dbReference type="GO" id="GO:0004830">
    <property type="term" value="F:tryptophan-tRNA ligase activity"/>
    <property type="evidence" value="ECO:0007669"/>
    <property type="project" value="UniProtKB-EC"/>
</dbReference>
<protein>
    <recommendedName>
        <fullName evidence="2 8">Tryptophan--tRNA ligase</fullName>
        <ecNumber evidence="2 8">6.1.1.2</ecNumber>
    </recommendedName>
</protein>
<dbReference type="PRINTS" id="PR01039">
    <property type="entry name" value="TRNASYNTHTRP"/>
</dbReference>
<keyword evidence="12" id="KW-1185">Reference proteome</keyword>
<evidence type="ECO:0000256" key="3">
    <source>
        <dbReference type="ARBA" id="ARBA00022598"/>
    </source>
</evidence>